<dbReference type="Pfam" id="PF07249">
    <property type="entry name" value="Cerato-platanin"/>
    <property type="match status" value="1"/>
</dbReference>
<dbReference type="AlphaFoldDB" id="A0A6A6RIZ9"/>
<dbReference type="PANTHER" id="PTHR38850:SF2">
    <property type="entry name" value="CERATO-PLATANIN"/>
    <property type="match status" value="1"/>
</dbReference>
<accession>A0A6A6RIZ9</accession>
<comment type="subcellular location">
    <subcellularLocation>
        <location evidence="1">Secreted</location>
    </subcellularLocation>
</comment>
<feature type="chain" id="PRO_5025422385" description="Ecp2 effector protein domain-containing protein" evidence="3">
    <location>
        <begin position="18"/>
        <end position="211"/>
    </location>
</feature>
<evidence type="ECO:0000313" key="5">
    <source>
        <dbReference type="Proteomes" id="UP000799753"/>
    </source>
</evidence>
<dbReference type="GO" id="GO:0005576">
    <property type="term" value="C:extracellular region"/>
    <property type="evidence" value="ECO:0007669"/>
    <property type="project" value="UniProtKB-SubCell"/>
</dbReference>
<dbReference type="PANTHER" id="PTHR38850">
    <property type="entry name" value="CERATO-PLATANIN"/>
    <property type="match status" value="1"/>
</dbReference>
<evidence type="ECO:0000313" key="4">
    <source>
        <dbReference type="EMBL" id="KAF2635290.1"/>
    </source>
</evidence>
<dbReference type="PROSITE" id="PS51257">
    <property type="entry name" value="PROKAR_LIPOPROTEIN"/>
    <property type="match status" value="1"/>
</dbReference>
<evidence type="ECO:0000256" key="1">
    <source>
        <dbReference type="ARBA" id="ARBA00004613"/>
    </source>
</evidence>
<reference evidence="4" key="1">
    <citation type="journal article" date="2020" name="Stud. Mycol.">
        <title>101 Dothideomycetes genomes: a test case for predicting lifestyles and emergence of pathogens.</title>
        <authorList>
            <person name="Haridas S."/>
            <person name="Albert R."/>
            <person name="Binder M."/>
            <person name="Bloem J."/>
            <person name="Labutti K."/>
            <person name="Salamov A."/>
            <person name="Andreopoulos B."/>
            <person name="Baker S."/>
            <person name="Barry K."/>
            <person name="Bills G."/>
            <person name="Bluhm B."/>
            <person name="Cannon C."/>
            <person name="Castanera R."/>
            <person name="Culley D."/>
            <person name="Daum C."/>
            <person name="Ezra D."/>
            <person name="Gonzalez J."/>
            <person name="Henrissat B."/>
            <person name="Kuo A."/>
            <person name="Liang C."/>
            <person name="Lipzen A."/>
            <person name="Lutzoni F."/>
            <person name="Magnuson J."/>
            <person name="Mondo S."/>
            <person name="Nolan M."/>
            <person name="Ohm R."/>
            <person name="Pangilinan J."/>
            <person name="Park H.-J."/>
            <person name="Ramirez L."/>
            <person name="Alfaro M."/>
            <person name="Sun H."/>
            <person name="Tritt A."/>
            <person name="Yoshinaga Y."/>
            <person name="Zwiers L.-H."/>
            <person name="Turgeon B."/>
            <person name="Goodwin S."/>
            <person name="Spatafora J."/>
            <person name="Crous P."/>
            <person name="Grigoriev I."/>
        </authorList>
    </citation>
    <scope>NUCLEOTIDE SEQUENCE</scope>
    <source>
        <strain evidence="4">CBS 473.64</strain>
    </source>
</reference>
<gene>
    <name evidence="4" type="ORF">P280DRAFT_198695</name>
</gene>
<keyword evidence="5" id="KW-1185">Reference proteome</keyword>
<protein>
    <recommendedName>
        <fullName evidence="6">Ecp2 effector protein domain-containing protein</fullName>
    </recommendedName>
</protein>
<proteinExistence type="predicted"/>
<feature type="signal peptide" evidence="3">
    <location>
        <begin position="1"/>
        <end position="17"/>
    </location>
</feature>
<organism evidence="4 5">
    <name type="scientific">Massarina eburnea CBS 473.64</name>
    <dbReference type="NCBI Taxonomy" id="1395130"/>
    <lineage>
        <taxon>Eukaryota</taxon>
        <taxon>Fungi</taxon>
        <taxon>Dikarya</taxon>
        <taxon>Ascomycota</taxon>
        <taxon>Pezizomycotina</taxon>
        <taxon>Dothideomycetes</taxon>
        <taxon>Pleosporomycetidae</taxon>
        <taxon>Pleosporales</taxon>
        <taxon>Massarineae</taxon>
        <taxon>Massarinaceae</taxon>
        <taxon>Massarina</taxon>
    </lineage>
</organism>
<keyword evidence="2" id="KW-0964">Secreted</keyword>
<dbReference type="InterPro" id="IPR010829">
    <property type="entry name" value="Cerato-platanin"/>
</dbReference>
<name>A0A6A6RIZ9_9PLEO</name>
<evidence type="ECO:0000256" key="2">
    <source>
        <dbReference type="ARBA" id="ARBA00022525"/>
    </source>
</evidence>
<sequence length="211" mass="22376">MLSKLAAAFSLISAITATSITPHDVYGSSIGVLGCHVNTNRIAYWPSTPGCNNLCKKVTSNGRVVYLLHIDQSGGAYDISYDAWNYLNVGKSAKESPTQGGGINAQIEEAPMDKCADLILTHDKKLPLSAANSMGAWAGCAKGTWLHENSSLWNIQNPTACTLGFNEVCSINLKVSNQATCAHVLGVQDHLSGVPVKNIVYGTGKEVIALQ</sequence>
<evidence type="ECO:0008006" key="6">
    <source>
        <dbReference type="Google" id="ProtNLM"/>
    </source>
</evidence>
<keyword evidence="3" id="KW-0732">Signal</keyword>
<evidence type="ECO:0000256" key="3">
    <source>
        <dbReference type="SAM" id="SignalP"/>
    </source>
</evidence>
<dbReference type="Proteomes" id="UP000799753">
    <property type="component" value="Unassembled WGS sequence"/>
</dbReference>
<dbReference type="OrthoDB" id="5370830at2759"/>
<dbReference type="EMBL" id="MU006809">
    <property type="protein sequence ID" value="KAF2635290.1"/>
    <property type="molecule type" value="Genomic_DNA"/>
</dbReference>